<dbReference type="Gene3D" id="1.10.287.110">
    <property type="entry name" value="DnaJ domain"/>
    <property type="match status" value="1"/>
</dbReference>
<dbReference type="SMART" id="SM00271">
    <property type="entry name" value="DnaJ"/>
    <property type="match status" value="1"/>
</dbReference>
<dbReference type="InterPro" id="IPR001623">
    <property type="entry name" value="DnaJ_domain"/>
</dbReference>
<dbReference type="Proteomes" id="UP000076842">
    <property type="component" value="Unassembled WGS sequence"/>
</dbReference>
<evidence type="ECO:0000256" key="5">
    <source>
        <dbReference type="ARBA" id="ARBA00022833"/>
    </source>
</evidence>
<evidence type="ECO:0000256" key="1">
    <source>
        <dbReference type="ARBA" id="ARBA00003474"/>
    </source>
</evidence>
<dbReference type="EMBL" id="KV424091">
    <property type="protein sequence ID" value="KZT51789.1"/>
    <property type="molecule type" value="Genomic_DNA"/>
</dbReference>
<evidence type="ECO:0000259" key="8">
    <source>
        <dbReference type="PROSITE" id="PS50076"/>
    </source>
</evidence>
<dbReference type="GO" id="GO:0008198">
    <property type="term" value="F:ferrous iron binding"/>
    <property type="evidence" value="ECO:0007669"/>
    <property type="project" value="TreeGrafter"/>
</dbReference>
<reference evidence="10 11" key="1">
    <citation type="journal article" date="2016" name="Mol. Biol. Evol.">
        <title>Comparative Genomics of Early-Diverging Mushroom-Forming Fungi Provides Insights into the Origins of Lignocellulose Decay Capabilities.</title>
        <authorList>
            <person name="Nagy L.G."/>
            <person name="Riley R."/>
            <person name="Tritt A."/>
            <person name="Adam C."/>
            <person name="Daum C."/>
            <person name="Floudas D."/>
            <person name="Sun H."/>
            <person name="Yadav J.S."/>
            <person name="Pangilinan J."/>
            <person name="Larsson K.H."/>
            <person name="Matsuura K."/>
            <person name="Barry K."/>
            <person name="Labutti K."/>
            <person name="Kuo R."/>
            <person name="Ohm R.A."/>
            <person name="Bhattacharya S.S."/>
            <person name="Shirouzu T."/>
            <person name="Yoshinaga Y."/>
            <person name="Martin F.M."/>
            <person name="Grigoriev I.V."/>
            <person name="Hibbett D.S."/>
        </authorList>
    </citation>
    <scope>NUCLEOTIDE SEQUENCE [LARGE SCALE GENOMIC DNA]</scope>
    <source>
        <strain evidence="10 11">HHB12733</strain>
    </source>
</reference>
<dbReference type="Gene3D" id="3.10.660.10">
    <property type="entry name" value="DPH Zinc finger"/>
    <property type="match status" value="1"/>
</dbReference>
<dbReference type="SUPFAM" id="SSF144217">
    <property type="entry name" value="CSL zinc finger"/>
    <property type="match status" value="1"/>
</dbReference>
<keyword evidence="5" id="KW-0862">Zinc</keyword>
<dbReference type="Pfam" id="PF00226">
    <property type="entry name" value="DnaJ"/>
    <property type="match status" value="1"/>
</dbReference>
<dbReference type="FunCoup" id="A0A165D071">
    <property type="interactions" value="144"/>
</dbReference>
<dbReference type="InParanoid" id="A0A165D071"/>
<evidence type="ECO:0000256" key="6">
    <source>
        <dbReference type="ARBA" id="ARBA00023004"/>
    </source>
</evidence>
<dbReference type="PROSITE" id="PS50076">
    <property type="entry name" value="DNAJ_2"/>
    <property type="match status" value="1"/>
</dbReference>
<accession>A0A165D071</accession>
<evidence type="ECO:0000313" key="11">
    <source>
        <dbReference type="Proteomes" id="UP000076842"/>
    </source>
</evidence>
<evidence type="ECO:0000313" key="10">
    <source>
        <dbReference type="EMBL" id="KZT51789.1"/>
    </source>
</evidence>
<keyword evidence="6" id="KW-0408">Iron</keyword>
<dbReference type="OrthoDB" id="445556at2759"/>
<evidence type="ECO:0000256" key="2">
    <source>
        <dbReference type="ARBA" id="ARBA00006169"/>
    </source>
</evidence>
<dbReference type="Pfam" id="PF05207">
    <property type="entry name" value="Zn_ribbon_CSL"/>
    <property type="match status" value="1"/>
</dbReference>
<evidence type="ECO:0000256" key="3">
    <source>
        <dbReference type="ARBA" id="ARBA00021797"/>
    </source>
</evidence>
<dbReference type="STRING" id="1353952.A0A165D071"/>
<evidence type="ECO:0000259" key="9">
    <source>
        <dbReference type="PROSITE" id="PS51074"/>
    </source>
</evidence>
<dbReference type="PANTHER" id="PTHR45255:SF1">
    <property type="entry name" value="DNAJ HOMOLOG SUBFAMILY C MEMBER 24"/>
    <property type="match status" value="1"/>
</dbReference>
<dbReference type="GO" id="GO:0017183">
    <property type="term" value="P:protein histidyl modification to diphthamide"/>
    <property type="evidence" value="ECO:0007669"/>
    <property type="project" value="UniProtKB-UniPathway"/>
</dbReference>
<comment type="similarity">
    <text evidence="2">Belongs to the DPH4 family.</text>
</comment>
<dbReference type="UniPathway" id="UPA00559"/>
<sequence>MTITTTTYPSYYTLLGVTENATQQQIKQAYHRLVLQHHPDKRRSTSGSVSPAQNGASPPVQQSETVDIGRLTIAYATLSSAERRKEYDERLKEEESGAVPRDEVVESKIRRPAEVVSLDDFSLSMDDRGEVWIYPCRCGSLYKIREADMEADLHLLECGGCSEVVWVEFEEAGEDIADTGMDVAPGGDDGV</sequence>
<evidence type="ECO:0000256" key="7">
    <source>
        <dbReference type="SAM" id="MobiDB-lite"/>
    </source>
</evidence>
<dbReference type="InterPro" id="IPR036869">
    <property type="entry name" value="J_dom_sf"/>
</dbReference>
<proteinExistence type="inferred from homology"/>
<dbReference type="PRINTS" id="PR00625">
    <property type="entry name" value="JDOMAIN"/>
</dbReference>
<evidence type="ECO:0000256" key="4">
    <source>
        <dbReference type="ARBA" id="ARBA00022723"/>
    </source>
</evidence>
<dbReference type="PROSITE" id="PS51074">
    <property type="entry name" value="DPH_MB"/>
    <property type="match status" value="1"/>
</dbReference>
<comment type="function">
    <text evidence="1">Required for the first step of diphthamide biosynthesis, the transfer of 3-amino-3-carboxypropyl from S-adenosyl-L-methionine to a histidine residue. Diphthamide is a post-translational modification of histidine which occurs in elongation factor 2.</text>
</comment>
<feature type="compositionally biased region" description="Polar residues" evidence="7">
    <location>
        <begin position="45"/>
        <end position="63"/>
    </location>
</feature>
<dbReference type="InterPro" id="IPR007872">
    <property type="entry name" value="DPH_MB_dom"/>
</dbReference>
<protein>
    <recommendedName>
        <fullName evidence="3">Diphthamide biosynthesis protein 4</fullName>
    </recommendedName>
</protein>
<dbReference type="InterPro" id="IPR036671">
    <property type="entry name" value="DPH_MB_sf"/>
</dbReference>
<dbReference type="PANTHER" id="PTHR45255">
    <property type="entry name" value="DNAJ HOMOLOG SUBFAMILY C MEMBER 24"/>
    <property type="match status" value="1"/>
</dbReference>
<keyword evidence="11" id="KW-1185">Reference proteome</keyword>
<dbReference type="AlphaFoldDB" id="A0A165D071"/>
<organism evidence="10 11">
    <name type="scientific">Calocera cornea HHB12733</name>
    <dbReference type="NCBI Taxonomy" id="1353952"/>
    <lineage>
        <taxon>Eukaryota</taxon>
        <taxon>Fungi</taxon>
        <taxon>Dikarya</taxon>
        <taxon>Basidiomycota</taxon>
        <taxon>Agaricomycotina</taxon>
        <taxon>Dacrymycetes</taxon>
        <taxon>Dacrymycetales</taxon>
        <taxon>Dacrymycetaceae</taxon>
        <taxon>Calocera</taxon>
    </lineage>
</organism>
<feature type="domain" description="J" evidence="8">
    <location>
        <begin position="10"/>
        <end position="91"/>
    </location>
</feature>
<gene>
    <name evidence="10" type="ORF">CALCODRAFT_442579</name>
</gene>
<keyword evidence="4" id="KW-0479">Metal-binding</keyword>
<dbReference type="CDD" id="cd06257">
    <property type="entry name" value="DnaJ"/>
    <property type="match status" value="1"/>
</dbReference>
<feature type="domain" description="DPH-type MB" evidence="9">
    <location>
        <begin position="112"/>
        <end position="170"/>
    </location>
</feature>
<dbReference type="GO" id="GO:0001671">
    <property type="term" value="F:ATPase activator activity"/>
    <property type="evidence" value="ECO:0007669"/>
    <property type="project" value="TreeGrafter"/>
</dbReference>
<name>A0A165D071_9BASI</name>
<dbReference type="SUPFAM" id="SSF46565">
    <property type="entry name" value="Chaperone J-domain"/>
    <property type="match status" value="1"/>
</dbReference>
<feature type="region of interest" description="Disordered" evidence="7">
    <location>
        <begin position="39"/>
        <end position="63"/>
    </location>
</feature>